<evidence type="ECO:0000313" key="2">
    <source>
        <dbReference type="Proteomes" id="UP000318380"/>
    </source>
</evidence>
<comment type="caution">
    <text evidence="1">The sequence shown here is derived from an EMBL/GenBank/DDBJ whole genome shotgun (WGS) entry which is preliminary data.</text>
</comment>
<evidence type="ECO:0000313" key="1">
    <source>
        <dbReference type="EMBL" id="TWD74795.1"/>
    </source>
</evidence>
<dbReference type="Proteomes" id="UP000318380">
    <property type="component" value="Unassembled WGS sequence"/>
</dbReference>
<gene>
    <name evidence="1" type="ORF">FB561_6227</name>
</gene>
<name>A0A561B743_9ACTN</name>
<accession>A0A561B743</accession>
<keyword evidence="2" id="KW-1185">Reference proteome</keyword>
<proteinExistence type="predicted"/>
<protein>
    <submittedName>
        <fullName evidence="1">Uncharacterized protein</fullName>
    </submittedName>
</protein>
<dbReference type="OrthoDB" id="3829831at2"/>
<reference evidence="1 2" key="1">
    <citation type="submission" date="2019-06" db="EMBL/GenBank/DDBJ databases">
        <title>Sequencing the genomes of 1000 actinobacteria strains.</title>
        <authorList>
            <person name="Klenk H.-P."/>
        </authorList>
    </citation>
    <scope>NUCLEOTIDE SEQUENCE [LARGE SCALE GENOMIC DNA]</scope>
    <source>
        <strain evidence="1 2">DSM 24683</strain>
    </source>
</reference>
<dbReference type="RefSeq" id="WP_145813577.1">
    <property type="nucleotide sequence ID" value="NZ_VIVK01000002.1"/>
</dbReference>
<organism evidence="1 2">
    <name type="scientific">Kribbella amoyensis</name>
    <dbReference type="NCBI Taxonomy" id="996641"/>
    <lineage>
        <taxon>Bacteria</taxon>
        <taxon>Bacillati</taxon>
        <taxon>Actinomycetota</taxon>
        <taxon>Actinomycetes</taxon>
        <taxon>Propionibacteriales</taxon>
        <taxon>Kribbellaceae</taxon>
        <taxon>Kribbella</taxon>
    </lineage>
</organism>
<dbReference type="EMBL" id="VIVK01000002">
    <property type="protein sequence ID" value="TWD74795.1"/>
    <property type="molecule type" value="Genomic_DNA"/>
</dbReference>
<dbReference type="AlphaFoldDB" id="A0A561B743"/>
<sequence length="64" mass="6339">MITNMAQKPKSGVAALACAPIQGASQLHVAAVVLMAPIAVPFQGGAVSDAKRGGQGSRAWSPPA</sequence>